<keyword evidence="3" id="KW-1185">Reference proteome</keyword>
<dbReference type="EMBL" id="JACJSI010000388">
    <property type="protein sequence ID" value="MBD2536100.1"/>
    <property type="molecule type" value="Genomic_DNA"/>
</dbReference>
<dbReference type="SUPFAM" id="SSF52540">
    <property type="entry name" value="P-loop containing nucleoside triphosphate hydrolases"/>
    <property type="match status" value="1"/>
</dbReference>
<dbReference type="Pfam" id="PF13538">
    <property type="entry name" value="UvrD_C_2"/>
    <property type="match status" value="1"/>
</dbReference>
<dbReference type="Proteomes" id="UP000623440">
    <property type="component" value="Unassembled WGS sequence"/>
</dbReference>
<name>A0ABR8E6F4_9NOSO</name>
<dbReference type="InterPro" id="IPR027417">
    <property type="entry name" value="P-loop_NTPase"/>
</dbReference>
<protein>
    <submittedName>
        <fullName evidence="2">Heavy metal transporter</fullName>
    </submittedName>
</protein>
<dbReference type="Gene3D" id="3.40.50.300">
    <property type="entry name" value="P-loop containing nucleotide triphosphate hydrolases"/>
    <property type="match status" value="1"/>
</dbReference>
<organism evidence="2 3">
    <name type="scientific">Nostoc flagelliforme FACHB-838</name>
    <dbReference type="NCBI Taxonomy" id="2692904"/>
    <lineage>
        <taxon>Bacteria</taxon>
        <taxon>Bacillati</taxon>
        <taxon>Cyanobacteriota</taxon>
        <taxon>Cyanophyceae</taxon>
        <taxon>Nostocales</taxon>
        <taxon>Nostocaceae</taxon>
        <taxon>Nostoc</taxon>
    </lineage>
</organism>
<dbReference type="InterPro" id="IPR027785">
    <property type="entry name" value="UvrD-like_helicase_C"/>
</dbReference>
<proteinExistence type="predicted"/>
<accession>A0ABR8E6F4</accession>
<sequence>MMLSRNLFYTGLTRARKLAIIIGDKKAISLAVRTTDDQQRYTRLWQRLLQPI</sequence>
<comment type="caution">
    <text evidence="2">The sequence shown here is derived from an EMBL/GenBank/DDBJ whole genome shotgun (WGS) entry which is preliminary data.</text>
</comment>
<evidence type="ECO:0000259" key="1">
    <source>
        <dbReference type="Pfam" id="PF13538"/>
    </source>
</evidence>
<gene>
    <name evidence="2" type="ORF">H6G97_45015</name>
</gene>
<reference evidence="2 3" key="1">
    <citation type="journal article" date="2020" name="ISME J.">
        <title>Comparative genomics reveals insights into cyanobacterial evolution and habitat adaptation.</title>
        <authorList>
            <person name="Chen M.Y."/>
            <person name="Teng W.K."/>
            <person name="Zhao L."/>
            <person name="Hu C.X."/>
            <person name="Zhou Y.K."/>
            <person name="Han B.P."/>
            <person name="Song L.R."/>
            <person name="Shu W.S."/>
        </authorList>
    </citation>
    <scope>NUCLEOTIDE SEQUENCE [LARGE SCALE GENOMIC DNA]</scope>
    <source>
        <strain evidence="2 3">FACHB-838</strain>
    </source>
</reference>
<evidence type="ECO:0000313" key="3">
    <source>
        <dbReference type="Proteomes" id="UP000623440"/>
    </source>
</evidence>
<feature type="domain" description="UvrD-like helicase C-terminal" evidence="1">
    <location>
        <begin position="1"/>
        <end position="22"/>
    </location>
</feature>
<evidence type="ECO:0000313" key="2">
    <source>
        <dbReference type="EMBL" id="MBD2536100.1"/>
    </source>
</evidence>